<evidence type="ECO:0000313" key="1">
    <source>
        <dbReference type="EMBL" id="GEO08206.1"/>
    </source>
</evidence>
<accession>A0A512B8C0</accession>
<proteinExistence type="predicted"/>
<organism evidence="1 2">
    <name type="scientific">Segetibacter aerophilus</name>
    <dbReference type="NCBI Taxonomy" id="670293"/>
    <lineage>
        <taxon>Bacteria</taxon>
        <taxon>Pseudomonadati</taxon>
        <taxon>Bacteroidota</taxon>
        <taxon>Chitinophagia</taxon>
        <taxon>Chitinophagales</taxon>
        <taxon>Chitinophagaceae</taxon>
        <taxon>Segetibacter</taxon>
    </lineage>
</organism>
<evidence type="ECO:0000313" key="2">
    <source>
        <dbReference type="Proteomes" id="UP000321513"/>
    </source>
</evidence>
<comment type="caution">
    <text evidence="1">The sequence shown here is derived from an EMBL/GenBank/DDBJ whole genome shotgun (WGS) entry which is preliminary data.</text>
</comment>
<name>A0A512B8C0_9BACT</name>
<dbReference type="RefSeq" id="WP_147202284.1">
    <property type="nucleotide sequence ID" value="NZ_BJYT01000002.1"/>
</dbReference>
<sequence>MFQSNKILYECFEKNSSVYECVISPNQEGDEYKESDVQFHVILKPPYENEYLIFQLYSTGDGHWCPDKKKLIDPWVADAIGRIIVENF</sequence>
<keyword evidence="2" id="KW-1185">Reference proteome</keyword>
<dbReference type="EMBL" id="BJYT01000002">
    <property type="protein sequence ID" value="GEO08206.1"/>
    <property type="molecule type" value="Genomic_DNA"/>
</dbReference>
<gene>
    <name evidence="1" type="ORF">SAE01_07020</name>
</gene>
<dbReference type="AlphaFoldDB" id="A0A512B8C0"/>
<reference evidence="1 2" key="1">
    <citation type="submission" date="2019-07" db="EMBL/GenBank/DDBJ databases">
        <title>Whole genome shotgun sequence of Segetibacter aerophilus NBRC 106135.</title>
        <authorList>
            <person name="Hosoyama A."/>
            <person name="Uohara A."/>
            <person name="Ohji S."/>
            <person name="Ichikawa N."/>
        </authorList>
    </citation>
    <scope>NUCLEOTIDE SEQUENCE [LARGE SCALE GENOMIC DNA]</scope>
    <source>
        <strain evidence="1 2">NBRC 106135</strain>
    </source>
</reference>
<protein>
    <submittedName>
        <fullName evidence="1">Uncharacterized protein</fullName>
    </submittedName>
</protein>
<dbReference type="Proteomes" id="UP000321513">
    <property type="component" value="Unassembled WGS sequence"/>
</dbReference>